<dbReference type="Pfam" id="PF10228">
    <property type="entry name" value="HPF1"/>
    <property type="match status" value="1"/>
</dbReference>
<dbReference type="PhylomeDB" id="A0A0G4H0A0"/>
<dbReference type="PANTHER" id="PTHR13386:SF1">
    <property type="entry name" value="HISTONE PARYLATION FACTOR 1"/>
    <property type="match status" value="1"/>
</dbReference>
<evidence type="ECO:0000256" key="5">
    <source>
        <dbReference type="ARBA" id="ARBA00023242"/>
    </source>
</evidence>
<feature type="region of interest" description="Disordered" evidence="6">
    <location>
        <begin position="1"/>
        <end position="25"/>
    </location>
</feature>
<dbReference type="STRING" id="1169540.A0A0G4H0A0"/>
<dbReference type="OMA" id="HKELHML"/>
<dbReference type="InParanoid" id="A0A0G4H0A0"/>
<dbReference type="InterPro" id="IPR019361">
    <property type="entry name" value="HPF1"/>
</dbReference>
<evidence type="ECO:0000313" key="8">
    <source>
        <dbReference type="Proteomes" id="UP000041254"/>
    </source>
</evidence>
<dbReference type="GO" id="GO:0005694">
    <property type="term" value="C:chromosome"/>
    <property type="evidence" value="ECO:0007669"/>
    <property type="project" value="UniProtKB-SubCell"/>
</dbReference>
<organism evidence="7 8">
    <name type="scientific">Vitrella brassicaformis (strain CCMP3155)</name>
    <dbReference type="NCBI Taxonomy" id="1169540"/>
    <lineage>
        <taxon>Eukaryota</taxon>
        <taxon>Sar</taxon>
        <taxon>Alveolata</taxon>
        <taxon>Colpodellida</taxon>
        <taxon>Vitrellaceae</taxon>
        <taxon>Vitrella</taxon>
    </lineage>
</organism>
<evidence type="ECO:0000256" key="3">
    <source>
        <dbReference type="ARBA" id="ARBA00010803"/>
    </source>
</evidence>
<proteinExistence type="inferred from homology"/>
<name>A0A0G4H0A0_VITBC</name>
<dbReference type="GO" id="GO:0006974">
    <property type="term" value="P:DNA damage response"/>
    <property type="evidence" value="ECO:0007669"/>
    <property type="project" value="InterPro"/>
</dbReference>
<gene>
    <name evidence="7" type="ORF">Vbra_3445</name>
</gene>
<evidence type="ECO:0000256" key="6">
    <source>
        <dbReference type="SAM" id="MobiDB-lite"/>
    </source>
</evidence>
<accession>A0A0G4H0A0</accession>
<feature type="compositionally biased region" description="Basic and acidic residues" evidence="6">
    <location>
        <begin position="1"/>
        <end position="16"/>
    </location>
</feature>
<dbReference type="GO" id="GO:0042393">
    <property type="term" value="F:histone binding"/>
    <property type="evidence" value="ECO:0007669"/>
    <property type="project" value="InterPro"/>
</dbReference>
<dbReference type="AlphaFoldDB" id="A0A0G4H0A0"/>
<comment type="similarity">
    <text evidence="3">Belongs to the HPF1 family.</text>
</comment>
<keyword evidence="4" id="KW-0158">Chromosome</keyword>
<dbReference type="OrthoDB" id="348488at2759"/>
<evidence type="ECO:0000313" key="7">
    <source>
        <dbReference type="EMBL" id="CEM36835.1"/>
    </source>
</evidence>
<dbReference type="VEuPathDB" id="CryptoDB:Vbra_3445"/>
<dbReference type="GO" id="GO:0005634">
    <property type="term" value="C:nucleus"/>
    <property type="evidence" value="ECO:0007669"/>
    <property type="project" value="UniProtKB-SubCell"/>
</dbReference>
<evidence type="ECO:0000256" key="2">
    <source>
        <dbReference type="ARBA" id="ARBA00004286"/>
    </source>
</evidence>
<keyword evidence="5" id="KW-0539">Nucleus</keyword>
<keyword evidence="8" id="KW-1185">Reference proteome</keyword>
<evidence type="ECO:0000256" key="4">
    <source>
        <dbReference type="ARBA" id="ARBA00022454"/>
    </source>
</evidence>
<dbReference type="PANTHER" id="PTHR13386">
    <property type="entry name" value="HISTONE PARYLATION FACTOR 1"/>
    <property type="match status" value="1"/>
</dbReference>
<dbReference type="EMBL" id="CDMY01000908">
    <property type="protein sequence ID" value="CEM36835.1"/>
    <property type="molecule type" value="Genomic_DNA"/>
</dbReference>
<sequence length="340" mass="38255">MSEKAKRRGSEAEPAQKRMRPALTDDDRKVLQKAIQERFSLRAPEEMFAVMECCASIDPCQPMTALREFHVELTGPFRLVNDYMSAHELPPHTDDLDERFFYDMPEVCVVMKRTDQGEQPMHWAYFRDEPDEEPISVVANKPSEGSTFHVASESLIGSIVAHCSRAEKQAAHKKDTKESIAERFRDAAAVKGISIAEGQGPKWRERQKRAVAKDLFGFGVVVPYDKRTEVGYRNVGYTAKQMRELLDNYRHAKRDASRAEIETMITNAQLALDEGDNGTPVEIGRAFLAVDKLTDKPGVTPTFKAPGQALLSAVYPVLNRSAFVSALNRLLEARQQHCSK</sequence>
<evidence type="ECO:0000256" key="1">
    <source>
        <dbReference type="ARBA" id="ARBA00004123"/>
    </source>
</evidence>
<dbReference type="Proteomes" id="UP000041254">
    <property type="component" value="Unassembled WGS sequence"/>
</dbReference>
<reference evidence="7 8" key="1">
    <citation type="submission" date="2014-11" db="EMBL/GenBank/DDBJ databases">
        <authorList>
            <person name="Zhu J."/>
            <person name="Qi W."/>
            <person name="Song R."/>
        </authorList>
    </citation>
    <scope>NUCLEOTIDE SEQUENCE [LARGE SCALE GENOMIC DNA]</scope>
</reference>
<protein>
    <submittedName>
        <fullName evidence="7">Uncharacterized protein</fullName>
    </submittedName>
</protein>
<comment type="subcellular location">
    <subcellularLocation>
        <location evidence="2">Chromosome</location>
    </subcellularLocation>
    <subcellularLocation>
        <location evidence="1">Nucleus</location>
    </subcellularLocation>
</comment>
<dbReference type="GO" id="GO:0072572">
    <property type="term" value="F:poly-ADP-D-ribose binding"/>
    <property type="evidence" value="ECO:0007669"/>
    <property type="project" value="TreeGrafter"/>
</dbReference>